<proteinExistence type="predicted"/>
<evidence type="ECO:0000313" key="2">
    <source>
        <dbReference type="Proteomes" id="UP000235371"/>
    </source>
</evidence>
<dbReference type="RefSeq" id="XP_024735881.1">
    <property type="nucleotide sequence ID" value="XM_024872701.1"/>
</dbReference>
<reference evidence="1 2" key="1">
    <citation type="submission" date="2016-04" db="EMBL/GenBank/DDBJ databases">
        <title>A degradative enzymes factory behind the ericoid mycorrhizal symbiosis.</title>
        <authorList>
            <consortium name="DOE Joint Genome Institute"/>
            <person name="Martino E."/>
            <person name="Morin E."/>
            <person name="Grelet G."/>
            <person name="Kuo A."/>
            <person name="Kohler A."/>
            <person name="Daghino S."/>
            <person name="Barry K."/>
            <person name="Choi C."/>
            <person name="Cichocki N."/>
            <person name="Clum A."/>
            <person name="Copeland A."/>
            <person name="Hainaut M."/>
            <person name="Haridas S."/>
            <person name="Labutti K."/>
            <person name="Lindquist E."/>
            <person name="Lipzen A."/>
            <person name="Khouja H.-R."/>
            <person name="Murat C."/>
            <person name="Ohm R."/>
            <person name="Olson A."/>
            <person name="Spatafora J."/>
            <person name="Veneault-Fourrey C."/>
            <person name="Henrissat B."/>
            <person name="Grigoriev I."/>
            <person name="Martin F."/>
            <person name="Perotto S."/>
        </authorList>
    </citation>
    <scope>NUCLEOTIDE SEQUENCE [LARGE SCALE GENOMIC DNA]</scope>
    <source>
        <strain evidence="1 2">E</strain>
    </source>
</reference>
<dbReference type="AlphaFoldDB" id="A0A2J6T7I8"/>
<evidence type="ECO:0000313" key="1">
    <source>
        <dbReference type="EMBL" id="PMD58977.1"/>
    </source>
</evidence>
<dbReference type="GeneID" id="36580781"/>
<sequence>MSLPLQLKAFISFLCCITREPQSSRRDTFNHSYVSFHDLIEAECLDRNIQRAVRHSFRNLI</sequence>
<dbReference type="EMBL" id="KZ613817">
    <property type="protein sequence ID" value="PMD58977.1"/>
    <property type="molecule type" value="Genomic_DNA"/>
</dbReference>
<accession>A0A2J6T7I8</accession>
<gene>
    <name evidence="1" type="ORF">K444DRAFT_420251</name>
</gene>
<protein>
    <submittedName>
        <fullName evidence="1">Uncharacterized protein</fullName>
    </submittedName>
</protein>
<organism evidence="1 2">
    <name type="scientific">Hyaloscypha bicolor E</name>
    <dbReference type="NCBI Taxonomy" id="1095630"/>
    <lineage>
        <taxon>Eukaryota</taxon>
        <taxon>Fungi</taxon>
        <taxon>Dikarya</taxon>
        <taxon>Ascomycota</taxon>
        <taxon>Pezizomycotina</taxon>
        <taxon>Leotiomycetes</taxon>
        <taxon>Helotiales</taxon>
        <taxon>Hyaloscyphaceae</taxon>
        <taxon>Hyaloscypha</taxon>
        <taxon>Hyaloscypha bicolor</taxon>
    </lineage>
</organism>
<dbReference type="Proteomes" id="UP000235371">
    <property type="component" value="Unassembled WGS sequence"/>
</dbReference>
<keyword evidence="2" id="KW-1185">Reference proteome</keyword>
<dbReference type="InParanoid" id="A0A2J6T7I8"/>
<name>A0A2J6T7I8_9HELO</name>